<sequence>MHYNWQHPNWPNFEYDLSGIQSVLYDYARESNGIMAALDQFPENYRLEALLDLMVSEAIGAVKPDYKK</sequence>
<dbReference type="eggNOG" id="COG3177">
    <property type="taxonomic scope" value="Bacteria"/>
</dbReference>
<reference evidence="2 3" key="1">
    <citation type="submission" date="2014-07" db="EMBL/GenBank/DDBJ databases">
        <title>Comparative genomic insights into amoeba endosymbionts belonging to the families of Holosporaceae and Candidatus Midichloriaceae within Rickettsiales.</title>
        <authorList>
            <person name="Wang Z."/>
            <person name="Wu M."/>
        </authorList>
    </citation>
    <scope>NUCLEOTIDE SEQUENCE [LARGE SCALE GENOMIC DNA]</scope>
    <source>
        <strain evidence="2">PRA3</strain>
    </source>
</reference>
<gene>
    <name evidence="2" type="ORF">ID47_00295</name>
</gene>
<accession>A0A077AV68</accession>
<dbReference type="RefSeq" id="WP_038462682.1">
    <property type="nucleotide sequence ID" value="NZ_CP008941.1"/>
</dbReference>
<feature type="domain" description="DUF4172" evidence="1">
    <location>
        <begin position="3"/>
        <end position="59"/>
    </location>
</feature>
<dbReference type="AlphaFoldDB" id="A0A077AV68"/>
<dbReference type="STRING" id="91604.ID47_00295"/>
<organism evidence="2 3">
    <name type="scientific">Candidatus Odyssella acanthamoebae</name>
    <dbReference type="NCBI Taxonomy" id="91604"/>
    <lineage>
        <taxon>Bacteria</taxon>
        <taxon>Pseudomonadati</taxon>
        <taxon>Pseudomonadota</taxon>
        <taxon>Alphaproteobacteria</taxon>
        <taxon>Holosporales</taxon>
        <taxon>Candidatus Paracaedibacteraceae</taxon>
        <taxon>Candidatus Odyssella</taxon>
    </lineage>
</organism>
<name>A0A077AV68_9PROT</name>
<keyword evidence="3" id="KW-1185">Reference proteome</keyword>
<dbReference type="InterPro" id="IPR025230">
    <property type="entry name" value="DUF4172"/>
</dbReference>
<proteinExistence type="predicted"/>
<protein>
    <recommendedName>
        <fullName evidence="1">DUF4172 domain-containing protein</fullName>
    </recommendedName>
</protein>
<evidence type="ECO:0000313" key="2">
    <source>
        <dbReference type="EMBL" id="AIK95533.1"/>
    </source>
</evidence>
<dbReference type="Proteomes" id="UP000028926">
    <property type="component" value="Chromosome"/>
</dbReference>
<evidence type="ECO:0000313" key="3">
    <source>
        <dbReference type="Proteomes" id="UP000028926"/>
    </source>
</evidence>
<evidence type="ECO:0000259" key="1">
    <source>
        <dbReference type="Pfam" id="PF13776"/>
    </source>
</evidence>
<dbReference type="KEGG" id="paca:ID47_00295"/>
<dbReference type="Pfam" id="PF13776">
    <property type="entry name" value="DUF4172"/>
    <property type="match status" value="1"/>
</dbReference>
<dbReference type="HOGENOM" id="CLU_2786173_0_0_5"/>
<dbReference type="EMBL" id="CP008941">
    <property type="protein sequence ID" value="AIK95533.1"/>
    <property type="molecule type" value="Genomic_DNA"/>
</dbReference>
<dbReference type="OrthoDB" id="9814400at2"/>